<accession>A0A5C5ULS0</accession>
<name>A0A5C5ULS0_9CORY</name>
<organism evidence="1 2">
    <name type="scientific">Corynebacterium canis</name>
    <dbReference type="NCBI Taxonomy" id="679663"/>
    <lineage>
        <taxon>Bacteria</taxon>
        <taxon>Bacillati</taxon>
        <taxon>Actinomycetota</taxon>
        <taxon>Actinomycetes</taxon>
        <taxon>Mycobacteriales</taxon>
        <taxon>Corynebacteriaceae</taxon>
        <taxon>Corynebacterium</taxon>
    </lineage>
</organism>
<dbReference type="SUPFAM" id="SSF50998">
    <property type="entry name" value="Quinoprotein alcohol dehydrogenase-like"/>
    <property type="match status" value="1"/>
</dbReference>
<evidence type="ECO:0008006" key="3">
    <source>
        <dbReference type="Google" id="ProtNLM"/>
    </source>
</evidence>
<evidence type="ECO:0000313" key="1">
    <source>
        <dbReference type="EMBL" id="TWT26767.1"/>
    </source>
</evidence>
<dbReference type="InterPro" id="IPR015943">
    <property type="entry name" value="WD40/YVTN_repeat-like_dom_sf"/>
</dbReference>
<dbReference type="EMBL" id="VOHM01000006">
    <property type="protein sequence ID" value="TWT26767.1"/>
    <property type="molecule type" value="Genomic_DNA"/>
</dbReference>
<protein>
    <recommendedName>
        <fullName evidence="3">PQQ-binding-like beta-propeller repeat protein</fullName>
    </recommendedName>
</protein>
<dbReference type="RefSeq" id="WP_146323832.1">
    <property type="nucleotide sequence ID" value="NZ_BAABLR010000005.1"/>
</dbReference>
<sequence>MNRNIVIAAALTTCAVLGIGNVWYHAPARHAELQSASEQFTPAPTPTSPPRSVTQIWEATDTSVGARPVNIDGIVVAASKSTVTAMDPSTGETIWTYARDLDVCSLAAAFHTVVATFRNSAGCGDVTSIDAASGTYRATRSAAAPAEVWPLSSNDAVGTYNEERVELWRSDMVRTVEYGDSPIKAEPNLQPHEECVIHSAGTRKSLVAVVETCPETMLRYQKRVPDDSREPKITRDISIPGSEAQLVAVGQTGAAVYVAQPTPRILSYVTEHPIVAEVERAPVPDSREMADLPHHMTWFDGARLYLLKPEDLSVTHIFKDALGTGTAVGDRLLFPVRDGIAVANWSNGEIEYTIPVDRSGYEGRVSLALVGDTLVEKRGEQLVGLR</sequence>
<dbReference type="Proteomes" id="UP000320791">
    <property type="component" value="Unassembled WGS sequence"/>
</dbReference>
<reference evidence="1 2" key="1">
    <citation type="submission" date="2019-08" db="EMBL/GenBank/DDBJ databases">
        <authorList>
            <person name="Lei W."/>
        </authorList>
    </citation>
    <scope>NUCLEOTIDE SEQUENCE [LARGE SCALE GENOMIC DNA]</scope>
    <source>
        <strain evidence="1 2">CCUG 58627</strain>
    </source>
</reference>
<dbReference type="Gene3D" id="2.130.10.10">
    <property type="entry name" value="YVTN repeat-like/Quinoprotein amine dehydrogenase"/>
    <property type="match status" value="1"/>
</dbReference>
<proteinExistence type="predicted"/>
<dbReference type="AlphaFoldDB" id="A0A5C5ULS0"/>
<gene>
    <name evidence="1" type="ORF">FRX94_03960</name>
</gene>
<comment type="caution">
    <text evidence="1">The sequence shown here is derived from an EMBL/GenBank/DDBJ whole genome shotgun (WGS) entry which is preliminary data.</text>
</comment>
<dbReference type="InterPro" id="IPR011047">
    <property type="entry name" value="Quinoprotein_ADH-like_sf"/>
</dbReference>
<dbReference type="OrthoDB" id="5182370at2"/>
<keyword evidence="2" id="KW-1185">Reference proteome</keyword>
<evidence type="ECO:0000313" key="2">
    <source>
        <dbReference type="Proteomes" id="UP000320791"/>
    </source>
</evidence>